<keyword evidence="1" id="KW-1133">Transmembrane helix</keyword>
<feature type="transmembrane region" description="Helical" evidence="1">
    <location>
        <begin position="131"/>
        <end position="150"/>
    </location>
</feature>
<dbReference type="Pfam" id="PF24124">
    <property type="entry name" value="YphA"/>
    <property type="match status" value="1"/>
</dbReference>
<protein>
    <submittedName>
        <fullName evidence="2">Uncharacterized protein</fullName>
    </submittedName>
</protein>
<evidence type="ECO:0000256" key="1">
    <source>
        <dbReference type="SAM" id="Phobius"/>
    </source>
</evidence>
<gene>
    <name evidence="2" type="ORF">HMPREF0083_01865</name>
</gene>
<feature type="transmembrane region" description="Helical" evidence="1">
    <location>
        <begin position="183"/>
        <end position="202"/>
    </location>
</feature>
<dbReference type="InterPro" id="IPR014617">
    <property type="entry name" value="YphA_Bacsu"/>
</dbReference>
<feature type="transmembrane region" description="Helical" evidence="1">
    <location>
        <begin position="95"/>
        <end position="119"/>
    </location>
</feature>
<dbReference type="AlphaFoldDB" id="U1WNB7"/>
<proteinExistence type="predicted"/>
<keyword evidence="1" id="KW-0472">Membrane</keyword>
<dbReference type="HOGENOM" id="CLU_1092575_0_0_9"/>
<dbReference type="STRING" id="649747.HMPREF0083_01865"/>
<feature type="transmembrane region" description="Helical" evidence="1">
    <location>
        <begin position="222"/>
        <end position="245"/>
    </location>
</feature>
<dbReference type="PATRIC" id="fig|649747.3.peg.1688"/>
<name>U1WNB7_ANEAE</name>
<feature type="transmembrane region" description="Helical" evidence="1">
    <location>
        <begin position="50"/>
        <end position="75"/>
    </location>
</feature>
<keyword evidence="1" id="KW-0812">Transmembrane</keyword>
<evidence type="ECO:0000313" key="2">
    <source>
        <dbReference type="EMBL" id="ERI10104.1"/>
    </source>
</evidence>
<feature type="transmembrane region" description="Helical" evidence="1">
    <location>
        <begin position="156"/>
        <end position="176"/>
    </location>
</feature>
<comment type="caution">
    <text evidence="2">The sequence shown here is derived from an EMBL/GenBank/DDBJ whole genome shotgun (WGS) entry which is preliminary data.</text>
</comment>
<feature type="transmembrane region" description="Helical" evidence="1">
    <location>
        <begin position="6"/>
        <end position="29"/>
    </location>
</feature>
<dbReference type="Proteomes" id="UP000016511">
    <property type="component" value="Unassembled WGS sequence"/>
</dbReference>
<organism evidence="2 3">
    <name type="scientific">Aneurinibacillus aneurinilyticus ATCC 12856</name>
    <dbReference type="NCBI Taxonomy" id="649747"/>
    <lineage>
        <taxon>Bacteria</taxon>
        <taxon>Bacillati</taxon>
        <taxon>Bacillota</taxon>
        <taxon>Bacilli</taxon>
        <taxon>Bacillales</taxon>
        <taxon>Paenibacillaceae</taxon>
        <taxon>Aneurinibacillus group</taxon>
        <taxon>Aneurinibacillus</taxon>
    </lineage>
</organism>
<evidence type="ECO:0000313" key="3">
    <source>
        <dbReference type="Proteomes" id="UP000016511"/>
    </source>
</evidence>
<sequence>MRLLPFTFLTGIAFPVSCFNIYAMHFLFFGNNTYRNLRKKRRLARMNPGYLSVICLLFIVVLGWMGALDGLLVRLQLRMRTFLALLFAMYVTSGWYIPLGSMISVSIGAFVLPAVYFFFLWGRQEKDIRSYNFAAALLTGVTLFLLRYVLKLDPVLHVVDETYLIAGATAVLPLVMSRHAEQVITIAGLGLCFMEVMSGIFLNPPGIPAVIGELSFRDSLVFSLFMALLLHMVVFRCVDASTTLVRKVLVKRSR</sequence>
<keyword evidence="3" id="KW-1185">Reference proteome</keyword>
<reference evidence="2 3" key="1">
    <citation type="submission" date="2013-08" db="EMBL/GenBank/DDBJ databases">
        <authorList>
            <person name="Weinstock G."/>
            <person name="Sodergren E."/>
            <person name="Wylie T."/>
            <person name="Fulton L."/>
            <person name="Fulton R."/>
            <person name="Fronick C."/>
            <person name="O'Laughlin M."/>
            <person name="Godfrey J."/>
            <person name="Miner T."/>
            <person name="Herter B."/>
            <person name="Appelbaum E."/>
            <person name="Cordes M."/>
            <person name="Lek S."/>
            <person name="Wollam A."/>
            <person name="Pepin K.H."/>
            <person name="Palsikar V.B."/>
            <person name="Mitreva M."/>
            <person name="Wilson R.K."/>
        </authorList>
    </citation>
    <scope>NUCLEOTIDE SEQUENCE [LARGE SCALE GENOMIC DNA]</scope>
    <source>
        <strain evidence="2 3">ATCC 12856</strain>
    </source>
</reference>
<accession>U1WNB7</accession>
<dbReference type="EMBL" id="AWSJ01000120">
    <property type="protein sequence ID" value="ERI10104.1"/>
    <property type="molecule type" value="Genomic_DNA"/>
</dbReference>